<reference evidence="4 5" key="1">
    <citation type="submission" date="2020-02" db="EMBL/GenBank/DDBJ databases">
        <title>Pelistega sp. NLN82 were isolated from wild rodents of the Hainan Island.</title>
        <authorList>
            <person name="Niu N."/>
            <person name="Zhou J."/>
        </authorList>
    </citation>
    <scope>NUCLEOTIDE SEQUENCE [LARGE SCALE GENOMIC DNA]</scope>
    <source>
        <strain evidence="4 5">NLN82</strain>
    </source>
</reference>
<evidence type="ECO:0000313" key="4">
    <source>
        <dbReference type="EMBL" id="NEN75144.1"/>
    </source>
</evidence>
<evidence type="ECO:0000256" key="3">
    <source>
        <dbReference type="SAM" id="MobiDB-lite"/>
    </source>
</evidence>
<proteinExistence type="inferred from homology"/>
<dbReference type="AlphaFoldDB" id="A0A6L9Y5Q5"/>
<comment type="similarity">
    <text evidence="1 2">Belongs to the UPF0125 (RnfH) family.</text>
</comment>
<sequence length="118" mass="13845">MANIIIQILYSPQAETVWQQSISIEEGSSIEQVLEMSHLYQQFPEIDKETIGISIFGQKVTKTYHLKKGDRIEVCRQLSFDPKESRKRRAAHRQAGILKKKHLKPDRARRVEYDEYQS</sequence>
<dbReference type="EMBL" id="JAAGYR010000003">
    <property type="protein sequence ID" value="NEN75144.1"/>
    <property type="molecule type" value="Genomic_DNA"/>
</dbReference>
<evidence type="ECO:0000256" key="2">
    <source>
        <dbReference type="HAMAP-Rule" id="MF_00460"/>
    </source>
</evidence>
<dbReference type="SUPFAM" id="SSF54285">
    <property type="entry name" value="MoaD/ThiS"/>
    <property type="match status" value="1"/>
</dbReference>
<dbReference type="PANTHER" id="PTHR37483:SF1">
    <property type="entry name" value="UPF0125 PROTEIN RATB"/>
    <property type="match status" value="1"/>
</dbReference>
<evidence type="ECO:0000256" key="1">
    <source>
        <dbReference type="ARBA" id="ARBA00010645"/>
    </source>
</evidence>
<dbReference type="InterPro" id="IPR037021">
    <property type="entry name" value="RnfH_sf"/>
</dbReference>
<organism evidence="4 5">
    <name type="scientific">Pelistega ratti</name>
    <dbReference type="NCBI Taxonomy" id="2652177"/>
    <lineage>
        <taxon>Bacteria</taxon>
        <taxon>Pseudomonadati</taxon>
        <taxon>Pseudomonadota</taxon>
        <taxon>Betaproteobacteria</taxon>
        <taxon>Burkholderiales</taxon>
        <taxon>Alcaligenaceae</taxon>
        <taxon>Pelistega</taxon>
    </lineage>
</organism>
<feature type="compositionally biased region" description="Basic residues" evidence="3">
    <location>
        <begin position="85"/>
        <end position="104"/>
    </location>
</feature>
<dbReference type="RefSeq" id="WP_163763886.1">
    <property type="nucleotide sequence ID" value="NZ_JAAGYR010000003.1"/>
</dbReference>
<dbReference type="PANTHER" id="PTHR37483">
    <property type="entry name" value="UPF0125 PROTEIN RATB"/>
    <property type="match status" value="1"/>
</dbReference>
<comment type="caution">
    <text evidence="4">The sequence shown here is derived from an EMBL/GenBank/DDBJ whole genome shotgun (WGS) entry which is preliminary data.</text>
</comment>
<dbReference type="Pfam" id="PF03658">
    <property type="entry name" value="Ub-RnfH"/>
    <property type="match status" value="1"/>
</dbReference>
<name>A0A6L9Y5Q5_9BURK</name>
<dbReference type="InterPro" id="IPR005346">
    <property type="entry name" value="RnfH"/>
</dbReference>
<keyword evidence="5" id="KW-1185">Reference proteome</keyword>
<accession>A0A6L9Y5Q5</accession>
<feature type="region of interest" description="Disordered" evidence="3">
    <location>
        <begin position="83"/>
        <end position="118"/>
    </location>
</feature>
<dbReference type="Gene3D" id="3.10.20.280">
    <property type="entry name" value="RnfH-like"/>
    <property type="match status" value="1"/>
</dbReference>
<dbReference type="Proteomes" id="UP000477651">
    <property type="component" value="Unassembled WGS sequence"/>
</dbReference>
<gene>
    <name evidence="4" type="ORF">F9B74_02225</name>
</gene>
<evidence type="ECO:0000313" key="5">
    <source>
        <dbReference type="Proteomes" id="UP000477651"/>
    </source>
</evidence>
<dbReference type="InterPro" id="IPR016155">
    <property type="entry name" value="Mopterin_synth/thiamin_S_b"/>
</dbReference>
<feature type="compositionally biased region" description="Basic and acidic residues" evidence="3">
    <location>
        <begin position="105"/>
        <end position="118"/>
    </location>
</feature>
<protein>
    <recommendedName>
        <fullName evidence="2">UPF0125 protein F9B74_02225</fullName>
    </recommendedName>
</protein>
<dbReference type="HAMAP" id="MF_00460">
    <property type="entry name" value="UPF0125_RnfH"/>
    <property type="match status" value="1"/>
</dbReference>